<protein>
    <submittedName>
        <fullName evidence="4">DNAation factor subunit beta</fullName>
    </submittedName>
</protein>
<feature type="domain" description="CIDE-N" evidence="3">
    <location>
        <begin position="5"/>
        <end position="81"/>
    </location>
</feature>
<dbReference type="GO" id="GO:0005634">
    <property type="term" value="C:nucleus"/>
    <property type="evidence" value="ECO:0007669"/>
    <property type="project" value="InterPro"/>
</dbReference>
<proteinExistence type="predicted"/>
<dbReference type="GO" id="GO:0004520">
    <property type="term" value="F:DNA endonuclease activity"/>
    <property type="evidence" value="ECO:0007669"/>
    <property type="project" value="InterPro"/>
</dbReference>
<evidence type="ECO:0000259" key="3">
    <source>
        <dbReference type="PROSITE" id="PS51135"/>
    </source>
</evidence>
<dbReference type="InterPro" id="IPR003508">
    <property type="entry name" value="CIDE-N_dom"/>
</dbReference>
<dbReference type="SUPFAM" id="SSF54060">
    <property type="entry name" value="His-Me finger endonucleases"/>
    <property type="match status" value="1"/>
</dbReference>
<name>A0A8D8YTP5_9HEMI</name>
<dbReference type="SUPFAM" id="SSF54277">
    <property type="entry name" value="CAD &amp; PB1 domains"/>
    <property type="match status" value="1"/>
</dbReference>
<dbReference type="PANTHER" id="PTHR13067:SF2">
    <property type="entry name" value="CASPASE-ACTIVATED DNASE"/>
    <property type="match status" value="1"/>
</dbReference>
<evidence type="ECO:0000256" key="2">
    <source>
        <dbReference type="PROSITE-ProRule" id="PRU00447"/>
    </source>
</evidence>
<dbReference type="InterPro" id="IPR015311">
    <property type="entry name" value="DFF40_C"/>
</dbReference>
<accession>A0A8D8YTP5</accession>
<dbReference type="GO" id="GO:0006309">
    <property type="term" value="P:apoptotic DNA fragmentation"/>
    <property type="evidence" value="ECO:0007669"/>
    <property type="project" value="InterPro"/>
</dbReference>
<dbReference type="InterPro" id="IPR044925">
    <property type="entry name" value="His-Me_finger_sf"/>
</dbReference>
<dbReference type="PANTHER" id="PTHR13067">
    <property type="entry name" value="CASPASE-ACTIVATED DNASE"/>
    <property type="match status" value="1"/>
</dbReference>
<dbReference type="GO" id="GO:0005737">
    <property type="term" value="C:cytoplasm"/>
    <property type="evidence" value="ECO:0007669"/>
    <property type="project" value="InterPro"/>
</dbReference>
<dbReference type="Pfam" id="PF02017">
    <property type="entry name" value="CIDE-N"/>
    <property type="match status" value="1"/>
</dbReference>
<dbReference type="SMART" id="SM00266">
    <property type="entry name" value="CAD"/>
    <property type="match status" value="1"/>
</dbReference>
<keyword evidence="1 2" id="KW-0053">Apoptosis</keyword>
<sequence>MTVQKVKGFKVTDSRRTKMVGVAAKSFRELLTKCCIKFDVKKRNVKLVLLDGTLVENEDYFQTLPNQSVLLIQSPGEQNVAQNFLHTLFSTLCPPGAELIYSTLQLINVDLLRSGAAVQKFFDHNVKEKLRQLNRIVNAGEEEENRTGLSERSEDPDWFMGLETNARTKEAFMFKRSQERIRGYLYKSRSDIRKSPPYVSSDQVRSIIESVFAEFTVLLKQDDYLGRYFDRSKEEALCDERGEFLCRGAWNQEHCTRLTLHRINPYQSREARIVFSTWNLDHW</sequence>
<reference evidence="4" key="1">
    <citation type="submission" date="2021-05" db="EMBL/GenBank/DDBJ databases">
        <authorList>
            <person name="Alioto T."/>
            <person name="Alioto T."/>
            <person name="Gomez Garrido J."/>
        </authorList>
    </citation>
    <scope>NUCLEOTIDE SEQUENCE</scope>
</reference>
<dbReference type="Gene3D" id="3.10.20.10">
    <property type="match status" value="1"/>
</dbReference>
<evidence type="ECO:0000313" key="4">
    <source>
        <dbReference type="EMBL" id="CAG6734948.1"/>
    </source>
</evidence>
<evidence type="ECO:0000256" key="1">
    <source>
        <dbReference type="ARBA" id="ARBA00022703"/>
    </source>
</evidence>
<organism evidence="4">
    <name type="scientific">Cacopsylla melanoneura</name>
    <dbReference type="NCBI Taxonomy" id="428564"/>
    <lineage>
        <taxon>Eukaryota</taxon>
        <taxon>Metazoa</taxon>
        <taxon>Ecdysozoa</taxon>
        <taxon>Arthropoda</taxon>
        <taxon>Hexapoda</taxon>
        <taxon>Insecta</taxon>
        <taxon>Pterygota</taxon>
        <taxon>Neoptera</taxon>
        <taxon>Paraneoptera</taxon>
        <taxon>Hemiptera</taxon>
        <taxon>Sternorrhyncha</taxon>
        <taxon>Psylloidea</taxon>
        <taxon>Psyllidae</taxon>
        <taxon>Psyllinae</taxon>
        <taxon>Cacopsylla</taxon>
    </lineage>
</organism>
<dbReference type="PROSITE" id="PS51135">
    <property type="entry name" value="CIDE_N"/>
    <property type="match status" value="1"/>
</dbReference>
<dbReference type="Pfam" id="PF09230">
    <property type="entry name" value="DFF40"/>
    <property type="match status" value="1"/>
</dbReference>
<dbReference type="InterPro" id="IPR039729">
    <property type="entry name" value="DFF40"/>
</dbReference>
<dbReference type="EMBL" id="HBUF01394297">
    <property type="protein sequence ID" value="CAG6734948.1"/>
    <property type="molecule type" value="Transcribed_RNA"/>
</dbReference>
<dbReference type="GO" id="GO:0016787">
    <property type="term" value="F:hydrolase activity"/>
    <property type="evidence" value="ECO:0007669"/>
    <property type="project" value="InterPro"/>
</dbReference>
<dbReference type="AlphaFoldDB" id="A0A8D8YTP5"/>